<dbReference type="Proteomes" id="UP000479710">
    <property type="component" value="Unassembled WGS sequence"/>
</dbReference>
<accession>A0A6G1F9C8</accession>
<protein>
    <recommendedName>
        <fullName evidence="4">DUF834 domain-containing protein</fullName>
    </recommendedName>
</protein>
<evidence type="ECO:0000313" key="2">
    <source>
        <dbReference type="EMBL" id="KAF0933517.1"/>
    </source>
</evidence>
<evidence type="ECO:0008006" key="4">
    <source>
        <dbReference type="Google" id="ProtNLM"/>
    </source>
</evidence>
<dbReference type="AlphaFoldDB" id="A0A6G1F9C8"/>
<keyword evidence="3" id="KW-1185">Reference proteome</keyword>
<sequence>MTGRRHCRLSRGGSDVWRGKADAHGRRRPTADGGQGAELDGVASSDLGQPAATKAVLPAGRVALGAAAASFLGWTGRRCSDGVPGRRNVAAKPQKAADTNGDAGELGRRQEEQSSAVA</sequence>
<proteinExistence type="predicted"/>
<reference evidence="2 3" key="1">
    <citation type="submission" date="2019-11" db="EMBL/GenBank/DDBJ databases">
        <title>Whole genome sequence of Oryza granulata.</title>
        <authorList>
            <person name="Li W."/>
        </authorList>
    </citation>
    <scope>NUCLEOTIDE SEQUENCE [LARGE SCALE GENOMIC DNA]</scope>
    <source>
        <strain evidence="3">cv. Menghai</strain>
        <tissue evidence="2">Leaf</tissue>
    </source>
</reference>
<name>A0A6G1F9C8_9ORYZ</name>
<gene>
    <name evidence="2" type="ORF">E2562_018599</name>
</gene>
<comment type="caution">
    <text evidence="2">The sequence shown here is derived from an EMBL/GenBank/DDBJ whole genome shotgun (WGS) entry which is preliminary data.</text>
</comment>
<feature type="region of interest" description="Disordered" evidence="1">
    <location>
        <begin position="81"/>
        <end position="118"/>
    </location>
</feature>
<feature type="region of interest" description="Disordered" evidence="1">
    <location>
        <begin position="1"/>
        <end position="48"/>
    </location>
</feature>
<dbReference type="EMBL" id="SPHZ02000001">
    <property type="protein sequence ID" value="KAF0933517.1"/>
    <property type="molecule type" value="Genomic_DNA"/>
</dbReference>
<organism evidence="2 3">
    <name type="scientific">Oryza meyeriana var. granulata</name>
    <dbReference type="NCBI Taxonomy" id="110450"/>
    <lineage>
        <taxon>Eukaryota</taxon>
        <taxon>Viridiplantae</taxon>
        <taxon>Streptophyta</taxon>
        <taxon>Embryophyta</taxon>
        <taxon>Tracheophyta</taxon>
        <taxon>Spermatophyta</taxon>
        <taxon>Magnoliopsida</taxon>
        <taxon>Liliopsida</taxon>
        <taxon>Poales</taxon>
        <taxon>Poaceae</taxon>
        <taxon>BOP clade</taxon>
        <taxon>Oryzoideae</taxon>
        <taxon>Oryzeae</taxon>
        <taxon>Oryzinae</taxon>
        <taxon>Oryza</taxon>
        <taxon>Oryza meyeriana</taxon>
    </lineage>
</organism>
<evidence type="ECO:0000256" key="1">
    <source>
        <dbReference type="SAM" id="MobiDB-lite"/>
    </source>
</evidence>
<evidence type="ECO:0000313" key="3">
    <source>
        <dbReference type="Proteomes" id="UP000479710"/>
    </source>
</evidence>